<name>A0AAW9TEF1_9BACT</name>
<sequence length="434" mass="49940">MLNINQHSLDSPPKELPIYALRWEVQKIIEHYAEVFQCPQDFITSAVFGIVGTMCGKHVTIFDGKYRNHPSLWICHVAPSGSNKSSPIKALMQPLHIEESRRYKEFREKYKEFKRNPEAEEPTLAQLMVSDVTPEGLYKIFDGKDESKEGLLLYRDEIKGFIDDMGRYHNSGEISNYLFIWDGTTFSVTRKTQPPIYIENPFLCIMGGIQPDVFGDAFKREMASVGFVQRWLFAYPDVIEKALYSETTLKVEYEMAWKEIFSKLLNISDVELTLSPGAKEVYIVYYNETIKRTDDSDSYMSSMLSKLRIYVLKWCAVTHILACMESAGAGQYFVLPSSKEISAEEMEYSVECMRYFEHCGTKALNLIRGDNLPKKLSQEQLVGELVAHIGVDRINITRFADALQVSRQYVSRIVNKKSKLRSCGVNMEYHNENQ</sequence>
<dbReference type="Pfam" id="PF13148">
    <property type="entry name" value="DUF3987"/>
    <property type="match status" value="2"/>
</dbReference>
<comment type="caution">
    <text evidence="1">The sequence shown here is derived from an EMBL/GenBank/DDBJ whole genome shotgun (WGS) entry which is preliminary data.</text>
</comment>
<proteinExistence type="predicted"/>
<dbReference type="RefSeq" id="WP_153086151.1">
    <property type="nucleotide sequence ID" value="NZ_CP146517.1"/>
</dbReference>
<evidence type="ECO:0000313" key="1">
    <source>
        <dbReference type="EMBL" id="MQN32796.1"/>
    </source>
</evidence>
<dbReference type="InterPro" id="IPR025048">
    <property type="entry name" value="DUF3987"/>
</dbReference>
<dbReference type="Proteomes" id="UP000420707">
    <property type="component" value="Unassembled WGS sequence"/>
</dbReference>
<reference evidence="2" key="1">
    <citation type="submission" date="2019-09" db="EMBL/GenBank/DDBJ databases">
        <title>Distinct polysaccharide growth profiles of human intestinal Prevotella copri isolates.</title>
        <authorList>
            <person name="Fehlner-Peach H."/>
            <person name="Magnabosco C."/>
            <person name="Raghavan V."/>
            <person name="Scher J.U."/>
            <person name="Tett A."/>
            <person name="Cox L.M."/>
            <person name="Gottsegen C."/>
            <person name="Watters A."/>
            <person name="Wiltshire- Gordon J.D."/>
            <person name="Segata N."/>
            <person name="Bonneau R."/>
            <person name="Littman D.R."/>
        </authorList>
    </citation>
    <scope>NUCLEOTIDE SEQUENCE [LARGE SCALE GENOMIC DNA]</scope>
    <source>
        <strain evidence="2">iAP146</strain>
    </source>
</reference>
<dbReference type="AlphaFoldDB" id="A0AAW9TEF1"/>
<organism evidence="1 2">
    <name type="scientific">Segatella copri</name>
    <dbReference type="NCBI Taxonomy" id="165179"/>
    <lineage>
        <taxon>Bacteria</taxon>
        <taxon>Pseudomonadati</taxon>
        <taxon>Bacteroidota</taxon>
        <taxon>Bacteroidia</taxon>
        <taxon>Bacteroidales</taxon>
        <taxon>Prevotellaceae</taxon>
        <taxon>Segatella</taxon>
    </lineage>
</organism>
<gene>
    <name evidence="1" type="ORF">F7D90_12795</name>
</gene>
<dbReference type="EMBL" id="VZCR01000088">
    <property type="protein sequence ID" value="MQN32796.1"/>
    <property type="molecule type" value="Genomic_DNA"/>
</dbReference>
<evidence type="ECO:0000313" key="2">
    <source>
        <dbReference type="Proteomes" id="UP000420707"/>
    </source>
</evidence>
<protein>
    <submittedName>
        <fullName evidence="1">DUF3987 domain-containing protein</fullName>
    </submittedName>
</protein>
<accession>A0AAW9TEF1</accession>